<protein>
    <submittedName>
        <fullName evidence="1">Uncharacterized protein</fullName>
    </submittedName>
</protein>
<reference evidence="1 2" key="1">
    <citation type="submission" date="2018-09" db="EMBL/GenBank/DDBJ databases">
        <title>Phylogenetic diversity of Pectobacterium and Dickeya strains causing blackleg disease of potato in Morocco.</title>
        <authorList>
            <person name="Oulghazi S."/>
            <person name="Moumni M."/>
            <person name="Faure D."/>
        </authorList>
    </citation>
    <scope>NUCLEOTIDE SEQUENCE [LARGE SCALE GENOMIC DNA]</scope>
    <source>
        <strain evidence="1 2">S1.15.11.2D</strain>
    </source>
</reference>
<sequence>MGINRYQLASLSDTYKHQLLEKLVFFYGLLPGRIFMKKKVLCVIGSENICCTGTTADAFVTAFLGIQVIG</sequence>
<proteinExistence type="predicted"/>
<name>A0A419AXM3_PECCA</name>
<dbReference type="AlphaFoldDB" id="A0A419AXM3"/>
<organism evidence="1 2">
    <name type="scientific">Pectobacterium carotovorum</name>
    <name type="common">Erwinia carotovora</name>
    <dbReference type="NCBI Taxonomy" id="554"/>
    <lineage>
        <taxon>Bacteria</taxon>
        <taxon>Pseudomonadati</taxon>
        <taxon>Pseudomonadota</taxon>
        <taxon>Gammaproteobacteria</taxon>
        <taxon>Enterobacterales</taxon>
        <taxon>Pectobacteriaceae</taxon>
        <taxon>Pectobacterium</taxon>
    </lineage>
</organism>
<evidence type="ECO:0000313" key="2">
    <source>
        <dbReference type="Proteomes" id="UP000283655"/>
    </source>
</evidence>
<accession>A0A419AXM3</accession>
<dbReference type="EMBL" id="QZDH01000017">
    <property type="protein sequence ID" value="RJL52155.1"/>
    <property type="molecule type" value="Genomic_DNA"/>
</dbReference>
<gene>
    <name evidence="1" type="ORF">D5071_08955</name>
</gene>
<evidence type="ECO:0000313" key="1">
    <source>
        <dbReference type="EMBL" id="RJL52155.1"/>
    </source>
</evidence>
<comment type="caution">
    <text evidence="1">The sequence shown here is derived from an EMBL/GenBank/DDBJ whole genome shotgun (WGS) entry which is preliminary data.</text>
</comment>
<dbReference type="Proteomes" id="UP000283655">
    <property type="component" value="Unassembled WGS sequence"/>
</dbReference>